<dbReference type="InterPro" id="IPR023606">
    <property type="entry name" value="CoA-Trfase_III_dom_1_sf"/>
</dbReference>
<dbReference type="GO" id="GO:0047369">
    <property type="term" value="F:succinate-hydroxymethylglutarate CoA-transferase activity"/>
    <property type="evidence" value="ECO:0007669"/>
    <property type="project" value="TreeGrafter"/>
</dbReference>
<keyword evidence="2" id="KW-0808">Transferase</keyword>
<proteinExistence type="inferred from homology"/>
<protein>
    <submittedName>
        <fullName evidence="3">Uncharacterized protein</fullName>
    </submittedName>
</protein>
<keyword evidence="4" id="KW-1185">Reference proteome</keyword>
<dbReference type="PANTHER" id="PTHR48207:SF3">
    <property type="entry name" value="SUCCINATE--HYDROXYMETHYLGLUTARATE COA-TRANSFERASE"/>
    <property type="match status" value="1"/>
</dbReference>
<organism evidence="3 4">
    <name type="scientific">Oncorhynchus tshawytscha</name>
    <name type="common">Chinook salmon</name>
    <name type="synonym">Salmo tshawytscha</name>
    <dbReference type="NCBI Taxonomy" id="74940"/>
    <lineage>
        <taxon>Eukaryota</taxon>
        <taxon>Metazoa</taxon>
        <taxon>Chordata</taxon>
        <taxon>Craniata</taxon>
        <taxon>Vertebrata</taxon>
        <taxon>Euteleostomi</taxon>
        <taxon>Actinopterygii</taxon>
        <taxon>Neopterygii</taxon>
        <taxon>Teleostei</taxon>
        <taxon>Protacanthopterygii</taxon>
        <taxon>Salmoniformes</taxon>
        <taxon>Salmonidae</taxon>
        <taxon>Salmoninae</taxon>
        <taxon>Oncorhynchus</taxon>
    </lineage>
</organism>
<evidence type="ECO:0000313" key="3">
    <source>
        <dbReference type="Ensembl" id="ENSOTSP00005115325.1"/>
    </source>
</evidence>
<reference evidence="4" key="1">
    <citation type="journal article" date="2018" name="PLoS ONE">
        <title>Chinook salmon (Oncorhynchus tshawytscha) genome and transcriptome.</title>
        <authorList>
            <person name="Christensen K.A."/>
            <person name="Leong J.S."/>
            <person name="Sakhrani D."/>
            <person name="Biagi C.A."/>
            <person name="Minkley D.R."/>
            <person name="Withler R.E."/>
            <person name="Rondeau E.B."/>
            <person name="Koop B.F."/>
            <person name="Devlin R.H."/>
        </authorList>
    </citation>
    <scope>NUCLEOTIDE SEQUENCE [LARGE SCALE GENOMIC DNA]</scope>
</reference>
<reference evidence="3" key="2">
    <citation type="submission" date="2025-08" db="UniProtKB">
        <authorList>
            <consortium name="Ensembl"/>
        </authorList>
    </citation>
    <scope>IDENTIFICATION</scope>
</reference>
<dbReference type="GeneTree" id="ENSGT00940000157866"/>
<name>A0AAZ3PFU1_ONCTS</name>
<dbReference type="Pfam" id="PF02515">
    <property type="entry name" value="CoA_transf_3"/>
    <property type="match status" value="1"/>
</dbReference>
<dbReference type="InterPro" id="IPR050483">
    <property type="entry name" value="CoA-transferase_III_domain"/>
</dbReference>
<dbReference type="PANTHER" id="PTHR48207">
    <property type="entry name" value="SUCCINATE--HYDROXYMETHYLGLUTARATE COA-TRANSFERASE"/>
    <property type="match status" value="1"/>
</dbReference>
<dbReference type="GO" id="GO:0005739">
    <property type="term" value="C:mitochondrion"/>
    <property type="evidence" value="ECO:0007669"/>
    <property type="project" value="TreeGrafter"/>
</dbReference>
<comment type="similarity">
    <text evidence="1">Belongs to the CoA-transferase III family.</text>
</comment>
<reference evidence="3" key="3">
    <citation type="submission" date="2025-09" db="UniProtKB">
        <authorList>
            <consortium name="Ensembl"/>
        </authorList>
    </citation>
    <scope>IDENTIFICATION</scope>
</reference>
<dbReference type="InterPro" id="IPR003673">
    <property type="entry name" value="CoA-Trfase_fam_III"/>
</dbReference>
<dbReference type="Gene3D" id="3.40.50.10540">
    <property type="entry name" value="Crotonobetainyl-coa:carnitine coa-transferase, domain 1"/>
    <property type="match status" value="1"/>
</dbReference>
<dbReference type="AlphaFoldDB" id="A0AAZ3PFU1"/>
<evidence type="ECO:0000256" key="2">
    <source>
        <dbReference type="ARBA" id="ARBA00022679"/>
    </source>
</evidence>
<sequence>SEVKVGAVDDPRSWRPPFVGDENVYFLSVNRNKKIHILYETGCIPQLAGMCGVLVKNDLSRKLDQMGLDYDHVHKAAHRLVYCSISGTYLCLWPRSMFPLIFGGTDQILGLVSGNLNNDGDPVRPGVTMTDLATGLYIHRAILAALLDLTLLLSQVACFTHIATNYLNSGKEARSWGTAHENIRCSATSMLSSRPGFLHS</sequence>
<evidence type="ECO:0000256" key="1">
    <source>
        <dbReference type="ARBA" id="ARBA00008383"/>
    </source>
</evidence>
<dbReference type="SUPFAM" id="SSF89796">
    <property type="entry name" value="CoA-transferase family III (CaiB/BaiF)"/>
    <property type="match status" value="1"/>
</dbReference>
<evidence type="ECO:0000313" key="4">
    <source>
        <dbReference type="Proteomes" id="UP000694402"/>
    </source>
</evidence>
<dbReference type="Proteomes" id="UP000694402">
    <property type="component" value="Unassembled WGS sequence"/>
</dbReference>
<accession>A0AAZ3PFU1</accession>
<dbReference type="Ensembl" id="ENSOTST00005139453.1">
    <property type="protein sequence ID" value="ENSOTSP00005115325.1"/>
    <property type="gene ID" value="ENSOTSG00005069810.1"/>
</dbReference>